<evidence type="ECO:0000313" key="1">
    <source>
        <dbReference type="EMBL" id="KAB2579291.1"/>
    </source>
</evidence>
<keyword evidence="2" id="KW-1185">Reference proteome</keyword>
<dbReference type="EMBL" id="VCHE01000008">
    <property type="protein sequence ID" value="KAB2579291.1"/>
    <property type="molecule type" value="Genomic_DNA"/>
</dbReference>
<name>A0A5N5DPM3_9PEZI</name>
<sequence length="332" mass="37258">MQNLGEIAITDAEELSQVMLEQIAALPRFHSFSLSFDGFRPTATSWTPPVLKMLTRMKVVTTVKLLNQLQTLLLVAPNLTSLNLELDLGKIDDMMFDAVPDFTKGRPLSVLSRVLRGQLGSKESPFPAPAGSAPPLFNLEHLRLVVSFSPDDMCSDVAVLQWYGVGPIALEDRCDRLREVLFKHNVYSIYECSLRGSIGPLSDLVKLQTLEISPAVLFGREGGRTLSSLPTSLRELRVRDDPITWKTFEGFDSISGHWWKPYYRAPWTPSELDAGLKKYAEDKDQHLPHLEKIIALSRLVGDPQVELSNKPDADVVRMLADLGTRYEIHQMM</sequence>
<proteinExistence type="predicted"/>
<evidence type="ECO:0000313" key="2">
    <source>
        <dbReference type="Proteomes" id="UP000325902"/>
    </source>
</evidence>
<gene>
    <name evidence="1" type="ORF">DBV05_g2216</name>
</gene>
<accession>A0A5N5DPM3</accession>
<reference evidence="1 2" key="1">
    <citation type="journal article" date="2019" name="Sci. Rep.">
        <title>A multi-omics analysis of the grapevine pathogen Lasiodiplodia theobromae reveals that temperature affects the expression of virulence- and pathogenicity-related genes.</title>
        <authorList>
            <person name="Felix C."/>
            <person name="Meneses R."/>
            <person name="Goncalves M.F.M."/>
            <person name="Tilleman L."/>
            <person name="Duarte A.S."/>
            <person name="Jorrin-Novo J.V."/>
            <person name="Van de Peer Y."/>
            <person name="Deforce D."/>
            <person name="Van Nieuwerburgh F."/>
            <person name="Esteves A.C."/>
            <person name="Alves A."/>
        </authorList>
    </citation>
    <scope>NUCLEOTIDE SEQUENCE [LARGE SCALE GENOMIC DNA]</scope>
    <source>
        <strain evidence="1 2">LA-SOL3</strain>
    </source>
</reference>
<comment type="caution">
    <text evidence="1">The sequence shown here is derived from an EMBL/GenBank/DDBJ whole genome shotgun (WGS) entry which is preliminary data.</text>
</comment>
<protein>
    <submittedName>
        <fullName evidence="1">Uncharacterized protein</fullName>
    </submittedName>
</protein>
<organism evidence="1 2">
    <name type="scientific">Lasiodiplodia theobromae</name>
    <dbReference type="NCBI Taxonomy" id="45133"/>
    <lineage>
        <taxon>Eukaryota</taxon>
        <taxon>Fungi</taxon>
        <taxon>Dikarya</taxon>
        <taxon>Ascomycota</taxon>
        <taxon>Pezizomycotina</taxon>
        <taxon>Dothideomycetes</taxon>
        <taxon>Dothideomycetes incertae sedis</taxon>
        <taxon>Botryosphaeriales</taxon>
        <taxon>Botryosphaeriaceae</taxon>
        <taxon>Lasiodiplodia</taxon>
    </lineage>
</organism>
<dbReference type="Proteomes" id="UP000325902">
    <property type="component" value="Unassembled WGS sequence"/>
</dbReference>
<dbReference type="AlphaFoldDB" id="A0A5N5DPM3"/>